<organism evidence="3 4">
    <name type="scientific">Trichuris muris</name>
    <name type="common">Mouse whipworm</name>
    <dbReference type="NCBI Taxonomy" id="70415"/>
    <lineage>
        <taxon>Eukaryota</taxon>
        <taxon>Metazoa</taxon>
        <taxon>Ecdysozoa</taxon>
        <taxon>Nematoda</taxon>
        <taxon>Enoplea</taxon>
        <taxon>Dorylaimia</taxon>
        <taxon>Trichinellida</taxon>
        <taxon>Trichuridae</taxon>
        <taxon>Trichuris</taxon>
    </lineage>
</organism>
<evidence type="ECO:0000256" key="1">
    <source>
        <dbReference type="PROSITE-ProRule" id="PRU00047"/>
    </source>
</evidence>
<reference evidence="4" key="1">
    <citation type="submission" date="2019-12" db="UniProtKB">
        <authorList>
            <consortium name="WormBaseParasite"/>
        </authorList>
    </citation>
    <scope>IDENTIFICATION</scope>
</reference>
<dbReference type="InterPro" id="IPR001878">
    <property type="entry name" value="Znf_CCHC"/>
</dbReference>
<dbReference type="GO" id="GO:0019899">
    <property type="term" value="F:enzyme binding"/>
    <property type="evidence" value="ECO:0007669"/>
    <property type="project" value="UniProtKB-ARBA"/>
</dbReference>
<keyword evidence="1" id="KW-0479">Metal-binding</keyword>
<dbReference type="Pfam" id="PF14223">
    <property type="entry name" value="Retrotran_gag_2"/>
    <property type="match status" value="1"/>
</dbReference>
<dbReference type="AlphaFoldDB" id="A0A5S6QAS9"/>
<keyword evidence="3" id="KW-1185">Reference proteome</keyword>
<evidence type="ECO:0000313" key="3">
    <source>
        <dbReference type="Proteomes" id="UP000046395"/>
    </source>
</evidence>
<dbReference type="PROSITE" id="PS50158">
    <property type="entry name" value="ZF_CCHC"/>
    <property type="match status" value="1"/>
</dbReference>
<dbReference type="GO" id="GO:0008270">
    <property type="term" value="F:zinc ion binding"/>
    <property type="evidence" value="ECO:0007669"/>
    <property type="project" value="UniProtKB-KW"/>
</dbReference>
<sequence>MSARLWAVVFLLRRKLYTTRYTSGHLRDHINRMPVVICQLRTTGVTIDKTEIVAALLASLPDSYGKLVTAVEGYDESVLTIDYVMGKMFDEYHRRSEGSASDNDSAMAFLTSTGQGQDGKKQECFYCHKVGHFKSECKKQMTRDGAAAKATSKNMKSGNGDGLHRFTSFATCKRAQIARGNGEWLIDSWCTTHMTNDRSFFTELNKTDGEM</sequence>
<keyword evidence="1" id="KW-0863">Zinc-finger</keyword>
<proteinExistence type="predicted"/>
<dbReference type="InterPro" id="IPR036875">
    <property type="entry name" value="Znf_CCHC_sf"/>
</dbReference>
<dbReference type="WBParaSite" id="TMUE_1000004067.1">
    <property type="protein sequence ID" value="TMUE_1000004067.1"/>
    <property type="gene ID" value="WBGene00292014"/>
</dbReference>
<feature type="domain" description="CCHC-type" evidence="2">
    <location>
        <begin position="124"/>
        <end position="139"/>
    </location>
</feature>
<dbReference type="SUPFAM" id="SSF57756">
    <property type="entry name" value="Retrovirus zinc finger-like domains"/>
    <property type="match status" value="1"/>
</dbReference>
<dbReference type="STRING" id="70415.A0A5S6QAS9"/>
<keyword evidence="1" id="KW-0862">Zinc</keyword>
<name>A0A5S6QAS9_TRIMR</name>
<dbReference type="Gene3D" id="4.10.60.10">
    <property type="entry name" value="Zinc finger, CCHC-type"/>
    <property type="match status" value="1"/>
</dbReference>
<dbReference type="SMART" id="SM00343">
    <property type="entry name" value="ZnF_C2HC"/>
    <property type="match status" value="1"/>
</dbReference>
<dbReference type="GO" id="GO:0003676">
    <property type="term" value="F:nucleic acid binding"/>
    <property type="evidence" value="ECO:0007669"/>
    <property type="project" value="InterPro"/>
</dbReference>
<evidence type="ECO:0000313" key="4">
    <source>
        <dbReference type="WBParaSite" id="TMUE_1000004067.1"/>
    </source>
</evidence>
<dbReference type="Proteomes" id="UP000046395">
    <property type="component" value="Unassembled WGS sequence"/>
</dbReference>
<evidence type="ECO:0000259" key="2">
    <source>
        <dbReference type="PROSITE" id="PS50158"/>
    </source>
</evidence>
<protein>
    <submittedName>
        <fullName evidence="4">CCHC-type domain-containing protein</fullName>
    </submittedName>
</protein>
<accession>A0A5S6QAS9</accession>